<dbReference type="GO" id="GO:0003677">
    <property type="term" value="F:DNA binding"/>
    <property type="evidence" value="ECO:0007669"/>
    <property type="project" value="InterPro"/>
</dbReference>
<evidence type="ECO:0000313" key="3">
    <source>
        <dbReference type="Proteomes" id="UP000001511"/>
    </source>
</evidence>
<reference evidence="2 3" key="1">
    <citation type="journal article" date="2010" name="PLoS ONE">
        <title>Genome erosion in a nitrogen-fixing vertically transmitted endosymbiotic multicellular cyanobacterium.</title>
        <authorList>
            <person name="Ran L."/>
            <person name="Larsson J."/>
            <person name="Vigil-Stenman T."/>
            <person name="Nylander J.A."/>
            <person name="Ininbergs K."/>
            <person name="Zheng W.W."/>
            <person name="Lapidus A."/>
            <person name="Lowry S."/>
            <person name="Haselkorn R."/>
            <person name="Bergman B."/>
        </authorList>
    </citation>
    <scope>NUCLEOTIDE SEQUENCE [LARGE SCALE GENOMIC DNA]</scope>
    <source>
        <strain evidence="2 3">0708</strain>
    </source>
</reference>
<dbReference type="GO" id="GO:0042803">
    <property type="term" value="F:protein homodimerization activity"/>
    <property type="evidence" value="ECO:0007669"/>
    <property type="project" value="InterPro"/>
</dbReference>
<proteinExistence type="predicted"/>
<dbReference type="eggNOG" id="COG0576">
    <property type="taxonomic scope" value="Bacteria"/>
</dbReference>
<dbReference type="Pfam" id="PF01025">
    <property type="entry name" value="GrpE"/>
    <property type="match status" value="1"/>
</dbReference>
<dbReference type="GO" id="GO:0051087">
    <property type="term" value="F:protein-folding chaperone binding"/>
    <property type="evidence" value="ECO:0007669"/>
    <property type="project" value="InterPro"/>
</dbReference>
<dbReference type="Pfam" id="PF13443">
    <property type="entry name" value="HTH_26"/>
    <property type="match status" value="1"/>
</dbReference>
<dbReference type="SUPFAM" id="SSF47413">
    <property type="entry name" value="lambda repressor-like DNA-binding domains"/>
    <property type="match status" value="1"/>
</dbReference>
<organism evidence="2 3">
    <name type="scientific">Nostoc azollae (strain 0708)</name>
    <name type="common">Anabaena azollae (strain 0708)</name>
    <dbReference type="NCBI Taxonomy" id="551115"/>
    <lineage>
        <taxon>Bacteria</taxon>
        <taxon>Bacillati</taxon>
        <taxon>Cyanobacteriota</taxon>
        <taxon>Cyanophyceae</taxon>
        <taxon>Nostocales</taxon>
        <taxon>Nostocaceae</taxon>
        <taxon>Trichormus</taxon>
    </lineage>
</organism>
<name>D7DYI4_NOSA0</name>
<evidence type="ECO:0000259" key="1">
    <source>
        <dbReference type="PROSITE" id="PS50943"/>
    </source>
</evidence>
<accession>D7DYI4</accession>
<dbReference type="GO" id="GO:0000774">
    <property type="term" value="F:adenyl-nucleotide exchange factor activity"/>
    <property type="evidence" value="ECO:0007669"/>
    <property type="project" value="InterPro"/>
</dbReference>
<evidence type="ECO:0000313" key="2">
    <source>
        <dbReference type="EMBL" id="ADI62807.1"/>
    </source>
</evidence>
<dbReference type="RefSeq" id="WP_013189827.1">
    <property type="nucleotide sequence ID" value="NC_014248.1"/>
</dbReference>
<dbReference type="Gene3D" id="1.10.260.40">
    <property type="entry name" value="lambda repressor-like DNA-binding domains"/>
    <property type="match status" value="1"/>
</dbReference>
<dbReference type="GO" id="GO:0006457">
    <property type="term" value="P:protein folding"/>
    <property type="evidence" value="ECO:0007669"/>
    <property type="project" value="InterPro"/>
</dbReference>
<dbReference type="EMBL" id="CP002059">
    <property type="protein sequence ID" value="ADI62807.1"/>
    <property type="molecule type" value="Genomic_DNA"/>
</dbReference>
<dbReference type="AlphaFoldDB" id="D7DYI4"/>
<dbReference type="PROSITE" id="PS50943">
    <property type="entry name" value="HTH_CROC1"/>
    <property type="match status" value="1"/>
</dbReference>
<dbReference type="HOGENOM" id="CLU_078800_0_0_3"/>
<gene>
    <name evidence="2" type="ordered locus">Aazo_0178</name>
</gene>
<dbReference type="Proteomes" id="UP000001511">
    <property type="component" value="Chromosome"/>
</dbReference>
<dbReference type="STRING" id="551115.Aazo_0178"/>
<feature type="domain" description="HTH cro/C1-type" evidence="1">
    <location>
        <begin position="25"/>
        <end position="66"/>
    </location>
</feature>
<dbReference type="CDD" id="cd00093">
    <property type="entry name" value="HTH_XRE"/>
    <property type="match status" value="1"/>
</dbReference>
<dbReference type="OrthoDB" id="582213at2"/>
<dbReference type="KEGG" id="naz:Aazo_0178"/>
<protein>
    <submittedName>
        <fullName evidence="2">Transcriptional regulator, XRE family</fullName>
    </submittedName>
</protein>
<dbReference type="InterPro" id="IPR000740">
    <property type="entry name" value="GrpE"/>
</dbReference>
<dbReference type="InterPro" id="IPR010982">
    <property type="entry name" value="Lambda_DNA-bd_dom_sf"/>
</dbReference>
<dbReference type="InterPro" id="IPR001387">
    <property type="entry name" value="Cro/C1-type_HTH"/>
</dbReference>
<sequence>MPDDDLTQKLQNLMQCVGISSFKSLSAAAGVSERQILQLRRGKLKQMRVEVLLKLAKVLQLSLSELAANFSDASSDYQVLNLTVDTRNLTQSINTGIDLVQENTNLKGEYERIVLMLQQQQELLQQEFQESGLEILESLLLFWPTAAQKARENPQLEAVKILPLVEKPLDQLLQAWGVEAIASVGSEIPYNPQLHELLAGVAQPGEIVKVCYIGYRKGEKLLHRAKVNRL</sequence>
<keyword evidence="3" id="KW-1185">Reference proteome</keyword>